<accession>A7RXX9</accession>
<dbReference type="AlphaFoldDB" id="A7RXX9"/>
<dbReference type="PANTHER" id="PTHR23150:SF33">
    <property type="entry name" value="INACTIVE C-ALPHA-FORMYLGLYCINE-GENERATING ENZYME 2"/>
    <property type="match status" value="1"/>
</dbReference>
<dbReference type="PhylomeDB" id="A7RXX9"/>
<dbReference type="InterPro" id="IPR016187">
    <property type="entry name" value="CTDL_fold"/>
</dbReference>
<dbReference type="InterPro" id="IPR005532">
    <property type="entry name" value="SUMF_dom"/>
</dbReference>
<organism evidence="3 4">
    <name type="scientific">Nematostella vectensis</name>
    <name type="common">Starlet sea anemone</name>
    <dbReference type="NCBI Taxonomy" id="45351"/>
    <lineage>
        <taxon>Eukaryota</taxon>
        <taxon>Metazoa</taxon>
        <taxon>Cnidaria</taxon>
        <taxon>Anthozoa</taxon>
        <taxon>Hexacorallia</taxon>
        <taxon>Actiniaria</taxon>
        <taxon>Edwardsiidae</taxon>
        <taxon>Nematostella</taxon>
    </lineage>
</organism>
<dbReference type="Gene3D" id="3.90.1580.10">
    <property type="entry name" value="paralog of FGE (formylglycine-generating enzyme)"/>
    <property type="match status" value="1"/>
</dbReference>
<dbReference type="InterPro" id="IPR051043">
    <property type="entry name" value="Sulfatase_Mod_Factor_Kinase"/>
</dbReference>
<sequence>MVKLSGGIFRMGTNSEDGKDGENPARDVRVKAFAIDRYPITNELFRAFVRSKKFKTEAEKFGWSFAFHTFVPENVRSKVTQSVQGAPWWIPVNKAYWRQPGGPGTTIKDKLNYPVVHISYNDATAYCNWAGKRLATEAEWEFAARGGLQGQVYPWGKKFEEKRMNIWQGDFPGKNTKLDGYDWLAPVNAYPPQNSYGMYDMIGNAWEWVGDEFKSPEGRGEKKFVLRGGSYIDSRDGKFNHKARVTTRMGNTADAGSDNISFRCARSLSKDEL</sequence>
<dbReference type="SUPFAM" id="SSF56436">
    <property type="entry name" value="C-type lectin-like"/>
    <property type="match status" value="1"/>
</dbReference>
<dbReference type="InterPro" id="IPR042095">
    <property type="entry name" value="SUMF_sf"/>
</dbReference>
<dbReference type="Pfam" id="PF03781">
    <property type="entry name" value="FGE-sulfatase"/>
    <property type="match status" value="1"/>
</dbReference>
<dbReference type="eggNOG" id="ENOG502QRY6">
    <property type="taxonomic scope" value="Eukaryota"/>
</dbReference>
<feature type="domain" description="Sulfatase-modifying factor enzyme-like" evidence="2">
    <location>
        <begin position="1"/>
        <end position="266"/>
    </location>
</feature>
<dbReference type="OrthoDB" id="659at2759"/>
<dbReference type="EMBL" id="DS469551">
    <property type="protein sequence ID" value="EDO43741.1"/>
    <property type="molecule type" value="Genomic_DNA"/>
</dbReference>
<proteinExistence type="inferred from homology"/>
<dbReference type="KEGG" id="nve:5515650"/>
<dbReference type="PANTHER" id="PTHR23150">
    <property type="entry name" value="SULFATASE MODIFYING FACTOR 1, 2"/>
    <property type="match status" value="1"/>
</dbReference>
<dbReference type="OMA" id="CVRYRAS"/>
<dbReference type="HOGENOM" id="CLU_012431_4_2_1"/>
<comment type="similarity">
    <text evidence="1">Belongs to the sulfatase-modifying factor family.</text>
</comment>
<name>A7RXX9_NEMVE</name>
<evidence type="ECO:0000259" key="2">
    <source>
        <dbReference type="Pfam" id="PF03781"/>
    </source>
</evidence>
<keyword evidence="4" id="KW-1185">Reference proteome</keyword>
<dbReference type="FunFam" id="3.90.1580.10:FF:000018">
    <property type="entry name" value="Predicted protein"/>
    <property type="match status" value="1"/>
</dbReference>
<dbReference type="STRING" id="45351.A7RXX9"/>
<protein>
    <recommendedName>
        <fullName evidence="2">Sulfatase-modifying factor enzyme-like domain-containing protein</fullName>
    </recommendedName>
</protein>
<evidence type="ECO:0000313" key="3">
    <source>
        <dbReference type="EMBL" id="EDO43741.1"/>
    </source>
</evidence>
<gene>
    <name evidence="3" type="ORF">NEMVEDRAFT_v1g203787</name>
</gene>
<dbReference type="InParanoid" id="A7RXX9"/>
<dbReference type="Proteomes" id="UP000001593">
    <property type="component" value="Unassembled WGS sequence"/>
</dbReference>
<evidence type="ECO:0000256" key="1">
    <source>
        <dbReference type="ARBA" id="ARBA00005310"/>
    </source>
</evidence>
<evidence type="ECO:0000313" key="4">
    <source>
        <dbReference type="Proteomes" id="UP000001593"/>
    </source>
</evidence>
<reference evidence="3 4" key="1">
    <citation type="journal article" date="2007" name="Science">
        <title>Sea anemone genome reveals ancestral eumetazoan gene repertoire and genomic organization.</title>
        <authorList>
            <person name="Putnam N.H."/>
            <person name="Srivastava M."/>
            <person name="Hellsten U."/>
            <person name="Dirks B."/>
            <person name="Chapman J."/>
            <person name="Salamov A."/>
            <person name="Terry A."/>
            <person name="Shapiro H."/>
            <person name="Lindquist E."/>
            <person name="Kapitonov V.V."/>
            <person name="Jurka J."/>
            <person name="Genikhovich G."/>
            <person name="Grigoriev I.V."/>
            <person name="Lucas S.M."/>
            <person name="Steele R.E."/>
            <person name="Finnerty J.R."/>
            <person name="Technau U."/>
            <person name="Martindale M.Q."/>
            <person name="Rokhsar D.S."/>
        </authorList>
    </citation>
    <scope>NUCLEOTIDE SEQUENCE [LARGE SCALE GENOMIC DNA]</scope>
    <source>
        <strain evidence="4">CH2 X CH6</strain>
    </source>
</reference>
<dbReference type="GO" id="GO:0005783">
    <property type="term" value="C:endoplasmic reticulum"/>
    <property type="evidence" value="ECO:0000318"/>
    <property type="project" value="GO_Central"/>
</dbReference>